<accession>A0ABW7FW12</accession>
<protein>
    <submittedName>
        <fullName evidence="3">YqaA family protein</fullName>
    </submittedName>
</protein>
<dbReference type="Pfam" id="PF09335">
    <property type="entry name" value="VTT_dom"/>
    <property type="match status" value="1"/>
</dbReference>
<evidence type="ECO:0000313" key="4">
    <source>
        <dbReference type="Proteomes" id="UP001606099"/>
    </source>
</evidence>
<feature type="transmembrane region" description="Helical" evidence="1">
    <location>
        <begin position="12"/>
        <end position="35"/>
    </location>
</feature>
<organism evidence="3 4">
    <name type="scientific">Roseateles rivi</name>
    <dbReference type="NCBI Taxonomy" id="3299028"/>
    <lineage>
        <taxon>Bacteria</taxon>
        <taxon>Pseudomonadati</taxon>
        <taxon>Pseudomonadota</taxon>
        <taxon>Betaproteobacteria</taxon>
        <taxon>Burkholderiales</taxon>
        <taxon>Sphaerotilaceae</taxon>
        <taxon>Roseateles</taxon>
    </lineage>
</organism>
<dbReference type="PANTHER" id="PTHR42709:SF4">
    <property type="entry name" value="INNER MEMBRANE PROTEIN YQAA"/>
    <property type="match status" value="1"/>
</dbReference>
<keyword evidence="1" id="KW-1133">Transmembrane helix</keyword>
<gene>
    <name evidence="3" type="ORF">ACG0Z6_09680</name>
</gene>
<feature type="transmembrane region" description="Helical" evidence="1">
    <location>
        <begin position="108"/>
        <end position="130"/>
    </location>
</feature>
<keyword evidence="1" id="KW-0812">Transmembrane</keyword>
<feature type="transmembrane region" description="Helical" evidence="1">
    <location>
        <begin position="136"/>
        <end position="158"/>
    </location>
</feature>
<keyword evidence="4" id="KW-1185">Reference proteome</keyword>
<feature type="domain" description="VTT" evidence="2">
    <location>
        <begin position="56"/>
        <end position="150"/>
    </location>
</feature>
<dbReference type="PANTHER" id="PTHR42709">
    <property type="entry name" value="ALKALINE PHOSPHATASE LIKE PROTEIN"/>
    <property type="match status" value="1"/>
</dbReference>
<keyword evidence="1" id="KW-0472">Membrane</keyword>
<reference evidence="3 4" key="1">
    <citation type="submission" date="2024-08" db="EMBL/GenBank/DDBJ databases">
        <authorList>
            <person name="Lu H."/>
        </authorList>
    </citation>
    <scope>NUCLEOTIDE SEQUENCE [LARGE SCALE GENOMIC DNA]</scope>
    <source>
        <strain evidence="3 4">BYS180W</strain>
    </source>
</reference>
<sequence length="160" mass="17149">MEAWLQGALASILGLLSLPQAGLTALFLVATLSATLLPLGSEPALFGLIKLRPDLFWPAVLVATAGNTLGGAISWWMGRGAEMAAAGRGLHTQEARALRWLQRGGAKCCLLSWLPGVGDPLCAVAGWLRLPFWPCVAYMAVGKFARYLTMTWLLLWVFPG</sequence>
<evidence type="ECO:0000259" key="2">
    <source>
        <dbReference type="Pfam" id="PF09335"/>
    </source>
</evidence>
<dbReference type="EMBL" id="JBIGHZ010000003">
    <property type="protein sequence ID" value="MFG6448509.1"/>
    <property type="molecule type" value="Genomic_DNA"/>
</dbReference>
<dbReference type="Proteomes" id="UP001606099">
    <property type="component" value="Unassembled WGS sequence"/>
</dbReference>
<feature type="transmembrane region" description="Helical" evidence="1">
    <location>
        <begin position="55"/>
        <end position="78"/>
    </location>
</feature>
<comment type="caution">
    <text evidence="3">The sequence shown here is derived from an EMBL/GenBank/DDBJ whole genome shotgun (WGS) entry which is preliminary data.</text>
</comment>
<dbReference type="InterPro" id="IPR051311">
    <property type="entry name" value="DedA_domain"/>
</dbReference>
<dbReference type="InterPro" id="IPR032816">
    <property type="entry name" value="VTT_dom"/>
</dbReference>
<evidence type="ECO:0000313" key="3">
    <source>
        <dbReference type="EMBL" id="MFG6448509.1"/>
    </source>
</evidence>
<dbReference type="RefSeq" id="WP_394460800.1">
    <property type="nucleotide sequence ID" value="NZ_JBIGHZ010000003.1"/>
</dbReference>
<evidence type="ECO:0000256" key="1">
    <source>
        <dbReference type="SAM" id="Phobius"/>
    </source>
</evidence>
<name>A0ABW7FW12_9BURK</name>
<proteinExistence type="predicted"/>